<evidence type="ECO:0000256" key="4">
    <source>
        <dbReference type="ARBA" id="ARBA00022737"/>
    </source>
</evidence>
<name>A0A9P5SLJ6_9FUNG</name>
<dbReference type="GO" id="GO:0031047">
    <property type="term" value="P:regulatory ncRNA-mediated gene silencing"/>
    <property type="evidence" value="ECO:0007669"/>
    <property type="project" value="UniProtKB-ARBA"/>
</dbReference>
<keyword evidence="4" id="KW-0677">Repeat</keyword>
<keyword evidence="7" id="KW-0347">Helicase</keyword>
<dbReference type="InterPro" id="IPR005034">
    <property type="entry name" value="Dicer_dimerisation"/>
</dbReference>
<protein>
    <submittedName>
        <fullName evidence="18">Dicer-like protein 1</fullName>
    </submittedName>
</protein>
<dbReference type="EMBL" id="JAAAUY010000255">
    <property type="protein sequence ID" value="KAF9332525.1"/>
    <property type="molecule type" value="Genomic_DNA"/>
</dbReference>
<keyword evidence="8" id="KW-0067">ATP-binding</keyword>
<dbReference type="Gene3D" id="1.10.1520.10">
    <property type="entry name" value="Ribonuclease III domain"/>
    <property type="match status" value="2"/>
</dbReference>
<dbReference type="PROSITE" id="PS50137">
    <property type="entry name" value="DS_RBD"/>
    <property type="match status" value="1"/>
</dbReference>
<accession>A0A9P5SLJ6</accession>
<dbReference type="GO" id="GO:0004386">
    <property type="term" value="F:helicase activity"/>
    <property type="evidence" value="ECO:0007669"/>
    <property type="project" value="UniProtKB-KW"/>
</dbReference>
<dbReference type="PANTHER" id="PTHR14950:SF37">
    <property type="entry name" value="ENDORIBONUCLEASE DICER"/>
    <property type="match status" value="1"/>
</dbReference>
<gene>
    <name evidence="18" type="primary">DCL1_3</name>
    <name evidence="18" type="ORF">BG006_004603</name>
</gene>
<keyword evidence="9" id="KW-0460">Magnesium</keyword>
<comment type="caution">
    <text evidence="18">The sequence shown here is derived from an EMBL/GenBank/DDBJ whole genome shotgun (WGS) entry which is preliminary data.</text>
</comment>
<evidence type="ECO:0000256" key="9">
    <source>
        <dbReference type="ARBA" id="ARBA00022842"/>
    </source>
</evidence>
<evidence type="ECO:0000256" key="11">
    <source>
        <dbReference type="ARBA" id="ARBA00023211"/>
    </source>
</evidence>
<dbReference type="GO" id="GO:0005524">
    <property type="term" value="F:ATP binding"/>
    <property type="evidence" value="ECO:0007669"/>
    <property type="project" value="UniProtKB-KW"/>
</dbReference>
<dbReference type="PANTHER" id="PTHR14950">
    <property type="entry name" value="DICER-RELATED"/>
    <property type="match status" value="1"/>
</dbReference>
<dbReference type="SUPFAM" id="SSF52540">
    <property type="entry name" value="P-loop containing nucleoside triphosphate hydrolases"/>
    <property type="match status" value="1"/>
</dbReference>
<feature type="domain" description="Dicer dsRNA-binding fold" evidence="17">
    <location>
        <begin position="509"/>
        <end position="600"/>
    </location>
</feature>
<feature type="domain" description="Helicase C-terminal" evidence="16">
    <location>
        <begin position="315"/>
        <end position="483"/>
    </location>
</feature>
<proteinExistence type="inferred from homology"/>
<dbReference type="InterPro" id="IPR036389">
    <property type="entry name" value="RNase_III_sf"/>
</dbReference>
<evidence type="ECO:0000256" key="12">
    <source>
        <dbReference type="PROSITE-ProRule" id="PRU00657"/>
    </source>
</evidence>
<evidence type="ECO:0000256" key="10">
    <source>
        <dbReference type="ARBA" id="ARBA00022884"/>
    </source>
</evidence>
<dbReference type="Pfam" id="PF00271">
    <property type="entry name" value="Helicase_C"/>
    <property type="match status" value="1"/>
</dbReference>
<dbReference type="PROSITE" id="PS51192">
    <property type="entry name" value="HELICASE_ATP_BIND_1"/>
    <property type="match status" value="1"/>
</dbReference>
<dbReference type="InterPro" id="IPR001650">
    <property type="entry name" value="Helicase_C-like"/>
</dbReference>
<comment type="cofactor">
    <cofactor evidence="2">
        <name>Mg(2+)</name>
        <dbReference type="ChEBI" id="CHEBI:18420"/>
    </cofactor>
</comment>
<evidence type="ECO:0000256" key="8">
    <source>
        <dbReference type="ARBA" id="ARBA00022840"/>
    </source>
</evidence>
<dbReference type="GO" id="GO:0006396">
    <property type="term" value="P:RNA processing"/>
    <property type="evidence" value="ECO:0007669"/>
    <property type="project" value="InterPro"/>
</dbReference>
<dbReference type="SMART" id="SM00487">
    <property type="entry name" value="DEXDc"/>
    <property type="match status" value="1"/>
</dbReference>
<dbReference type="PROSITE" id="PS51327">
    <property type="entry name" value="DICER_DSRBF"/>
    <property type="match status" value="1"/>
</dbReference>
<comment type="cofactor">
    <cofactor evidence="1">
        <name>Mn(2+)</name>
        <dbReference type="ChEBI" id="CHEBI:29035"/>
    </cofactor>
</comment>
<keyword evidence="10 12" id="KW-0694">RNA-binding</keyword>
<dbReference type="Pfam" id="PF00636">
    <property type="entry name" value="Ribonuclease_3"/>
    <property type="match status" value="2"/>
</dbReference>
<evidence type="ECO:0000259" key="17">
    <source>
        <dbReference type="PROSITE" id="PS51327"/>
    </source>
</evidence>
<dbReference type="PROSITE" id="PS00517">
    <property type="entry name" value="RNASE_3_1"/>
    <property type="match status" value="1"/>
</dbReference>
<evidence type="ECO:0000259" key="14">
    <source>
        <dbReference type="PROSITE" id="PS50142"/>
    </source>
</evidence>
<dbReference type="GO" id="GO:0046872">
    <property type="term" value="F:metal ion binding"/>
    <property type="evidence" value="ECO:0007669"/>
    <property type="project" value="UniProtKB-KW"/>
</dbReference>
<dbReference type="Pfam" id="PF00270">
    <property type="entry name" value="DEAD"/>
    <property type="match status" value="1"/>
</dbReference>
<feature type="domain" description="Helicase ATP-binding" evidence="15">
    <location>
        <begin position="1"/>
        <end position="184"/>
    </location>
</feature>
<dbReference type="CDD" id="cd00593">
    <property type="entry name" value="RIBOc"/>
    <property type="match status" value="2"/>
</dbReference>
<dbReference type="InterPro" id="IPR014001">
    <property type="entry name" value="Helicase_ATP-bd"/>
</dbReference>
<evidence type="ECO:0000256" key="1">
    <source>
        <dbReference type="ARBA" id="ARBA00001936"/>
    </source>
</evidence>
<evidence type="ECO:0000256" key="2">
    <source>
        <dbReference type="ARBA" id="ARBA00001946"/>
    </source>
</evidence>
<organism evidence="18 19">
    <name type="scientific">Podila minutissima</name>
    <dbReference type="NCBI Taxonomy" id="64525"/>
    <lineage>
        <taxon>Eukaryota</taxon>
        <taxon>Fungi</taxon>
        <taxon>Fungi incertae sedis</taxon>
        <taxon>Mucoromycota</taxon>
        <taxon>Mortierellomycotina</taxon>
        <taxon>Mortierellomycetes</taxon>
        <taxon>Mortierellales</taxon>
        <taxon>Mortierellaceae</taxon>
        <taxon>Podila</taxon>
    </lineage>
</organism>
<dbReference type="Pfam" id="PF03368">
    <property type="entry name" value="Dicer_dimer"/>
    <property type="match status" value="1"/>
</dbReference>
<feature type="domain" description="RNase III" evidence="14">
    <location>
        <begin position="1099"/>
        <end position="1245"/>
    </location>
</feature>
<evidence type="ECO:0000256" key="6">
    <source>
        <dbReference type="ARBA" id="ARBA00022801"/>
    </source>
</evidence>
<reference evidence="18" key="1">
    <citation type="journal article" date="2020" name="Fungal Divers.">
        <title>Resolving the Mortierellaceae phylogeny through synthesis of multi-gene phylogenetics and phylogenomics.</title>
        <authorList>
            <person name="Vandepol N."/>
            <person name="Liber J."/>
            <person name="Desiro A."/>
            <person name="Na H."/>
            <person name="Kennedy M."/>
            <person name="Barry K."/>
            <person name="Grigoriev I.V."/>
            <person name="Miller A.N."/>
            <person name="O'Donnell K."/>
            <person name="Stajich J.E."/>
            <person name="Bonito G."/>
        </authorList>
    </citation>
    <scope>NUCLEOTIDE SEQUENCE</scope>
    <source>
        <strain evidence="18">NVP1</strain>
    </source>
</reference>
<keyword evidence="5" id="KW-0547">Nucleotide-binding</keyword>
<dbReference type="PROSITE" id="PS51194">
    <property type="entry name" value="HELICASE_CTER"/>
    <property type="match status" value="1"/>
</dbReference>
<evidence type="ECO:0000259" key="16">
    <source>
        <dbReference type="PROSITE" id="PS51194"/>
    </source>
</evidence>
<dbReference type="InterPro" id="IPR014720">
    <property type="entry name" value="dsRBD_dom"/>
</dbReference>
<evidence type="ECO:0000313" key="19">
    <source>
        <dbReference type="Proteomes" id="UP000696485"/>
    </source>
</evidence>
<dbReference type="InterPro" id="IPR027417">
    <property type="entry name" value="P-loop_NTPase"/>
</dbReference>
<keyword evidence="19" id="KW-1185">Reference proteome</keyword>
<dbReference type="SMART" id="SM00535">
    <property type="entry name" value="RIBOc"/>
    <property type="match status" value="2"/>
</dbReference>
<dbReference type="GO" id="GO:0003723">
    <property type="term" value="F:RNA binding"/>
    <property type="evidence" value="ECO:0007669"/>
    <property type="project" value="UniProtKB-UniRule"/>
</dbReference>
<keyword evidence="6" id="KW-0378">Hydrolase</keyword>
<comment type="similarity">
    <text evidence="12">Belongs to the helicase family. Dicer subfamily.</text>
</comment>
<dbReference type="Gene3D" id="3.40.50.300">
    <property type="entry name" value="P-loop containing nucleotide triphosphate hydrolases"/>
    <property type="match status" value="2"/>
</dbReference>
<keyword evidence="3" id="KW-0479">Metal-binding</keyword>
<sequence>MFERALGENTIAVMDTGTGKTLVAAMMVKEMMQRELDGKARAGPRKLNFFIVNNVPLVRQQASVIRDFCDAEVVELCGASNTKKLEETLWNEIAKYAHVVVLTAQILLDVLRQGFWHMHQINLLIFDEVHHARKNHPYNYIMSEFYHNKTMVKPERPRVFGMTASPVTNAGQKHLFSASDLESVMDSTVFSIDVNELQNYVERPIESVVVYDNYVHPPLRASDLTRMMGPACRHDAILEHTLNNIHAVQLQLGPWCTEQIWIHTVKNLQIASRTNAAIGDLRDAMAIIDRWTSPPLTCSVNDGAYCNDITPKVQVLLQILREAHNDLKYEFCGIIFVERRDVVAGLTILLSEMEEFRDAFRVQALVGHNKRDVLLRTTLKGQNDVITLFREQKCNLLVATSVAEEGLDIQACNVVIRFDPITTTTSYMQSRGRARKKDSRYIIMLDRYSRSQLNTLGKIHTAEQKMREWCQVAESVRHRRDLADAKDLSIQAQEYLVPATEALLTPSSAIPLLYRYCASLAKDEYCESRPVFHVDQDGMAYYVCSLTLPPLAPIQEIQSDGATSKDMARRSAAFKACKQLHELGVLDDHFQPFVEKADIEEQVEELDIPKADQNNMYPRNTPRLWSKSCTEQMSPTTVFGCTVSFVNDGHRRRQQYGTMRIITRQPLPFASHTFNVYINGEVRKLTLSASPVPLQLDADQVLRLQQFTLVLFSRIARKRFECPDDMPFFVAPMADMNQLEPTISWDEVELGKSLEILPIPRESLSNLNIKELVVTLIEDRTLSFFVQEAIQGCRIEDPMPEPLCSAEIAAWRAAHGDGEETSNPTFMQYFRWKYEVDCPDNETILLARRVKRIRNHLQPAVLDESEQDSALLTLLPLSACARSTVSASVLRIAQLIPSTLFHLDSLLLAREAQMAIGLENVQLELLQVALTTSSTNRDHNYERLEILGDSFLKFSSALRMFILNPNKNEGQLTISQVGMVSNTALLRHTLRRELYRYVTSAPFHRKGWRPVGFIVDGKVCEDRQEYTLSNKTLADFVEATLGAAFLSGGEATALGVAKHLGVPFHEFGTWADFGRVYSEQQARATTNGHHARDGVDDRILNLEETLGYKFKRPDLVKEAMTHASAIQRIGQDRTYERLEYLGDAIHDFLVTKHYFEQYLDAPPGIISQIKTTAVNNGILGALAIEWGLDELLIHGSEALAADIAEAIAAVKASASTGEYWAKVKMPKVLGDLVESILGAVFVDSGFQFETVLDLFVRKVQPFLDGHLNLDSIMIHPTKAVLEYLQARGCSKFTFERRESEETARKPSILGRSSLGVGVRVDPVFVCDFQIHGTTVASATGYKMTELKKQVATEALRRVKTEEGLLEALCLCPCSKRKRGQATLLDKYQEAKK</sequence>
<dbReference type="Proteomes" id="UP000696485">
    <property type="component" value="Unassembled WGS sequence"/>
</dbReference>
<dbReference type="SMART" id="SM00490">
    <property type="entry name" value="HELICc"/>
    <property type="match status" value="1"/>
</dbReference>
<evidence type="ECO:0000259" key="13">
    <source>
        <dbReference type="PROSITE" id="PS50137"/>
    </source>
</evidence>
<dbReference type="GO" id="GO:0004525">
    <property type="term" value="F:ribonuclease III activity"/>
    <property type="evidence" value="ECO:0007669"/>
    <property type="project" value="InterPro"/>
</dbReference>
<dbReference type="InterPro" id="IPR011545">
    <property type="entry name" value="DEAD/DEAH_box_helicase_dom"/>
</dbReference>
<evidence type="ECO:0000259" key="15">
    <source>
        <dbReference type="PROSITE" id="PS51192"/>
    </source>
</evidence>
<dbReference type="SUPFAM" id="SSF69065">
    <property type="entry name" value="RNase III domain-like"/>
    <property type="match status" value="2"/>
</dbReference>
<evidence type="ECO:0000256" key="7">
    <source>
        <dbReference type="ARBA" id="ARBA00022806"/>
    </source>
</evidence>
<feature type="domain" description="DRBM" evidence="13">
    <location>
        <begin position="1275"/>
        <end position="1360"/>
    </location>
</feature>
<feature type="domain" description="RNase III" evidence="14">
    <location>
        <begin position="907"/>
        <end position="1049"/>
    </location>
</feature>
<evidence type="ECO:0000313" key="18">
    <source>
        <dbReference type="EMBL" id="KAF9332525.1"/>
    </source>
</evidence>
<dbReference type="InterPro" id="IPR038248">
    <property type="entry name" value="Dicer_dimer_sf"/>
</dbReference>
<evidence type="ECO:0000256" key="3">
    <source>
        <dbReference type="ARBA" id="ARBA00022723"/>
    </source>
</evidence>
<evidence type="ECO:0000256" key="5">
    <source>
        <dbReference type="ARBA" id="ARBA00022741"/>
    </source>
</evidence>
<dbReference type="CDD" id="cd18034">
    <property type="entry name" value="DEXHc_dicer"/>
    <property type="match status" value="1"/>
</dbReference>
<dbReference type="Gene3D" id="3.30.160.380">
    <property type="entry name" value="Dicer dimerisation domain"/>
    <property type="match status" value="1"/>
</dbReference>
<dbReference type="InterPro" id="IPR000999">
    <property type="entry name" value="RNase_III_dom"/>
</dbReference>
<dbReference type="PROSITE" id="PS50142">
    <property type="entry name" value="RNASE_3_2"/>
    <property type="match status" value="2"/>
</dbReference>
<keyword evidence="11" id="KW-0464">Manganese</keyword>
<dbReference type="FunFam" id="3.30.160.380:FF:000001">
    <property type="entry name" value="Endoribonuclease dicer-like 1"/>
    <property type="match status" value="1"/>
</dbReference>